<reference evidence="3 4" key="1">
    <citation type="submission" date="2020-02" db="EMBL/GenBank/DDBJ databases">
        <title>Bacillus aquiflavi sp. nov., isolated from yellow water of strong flavor Chinese baijiu in Yibin region of China.</title>
        <authorList>
            <person name="Xie J."/>
        </authorList>
    </citation>
    <scope>NUCLEOTIDE SEQUENCE [LARGE SCALE GENOMIC DNA]</scope>
    <source>
        <strain evidence="3 4">3H-10</strain>
    </source>
</reference>
<evidence type="ECO:0000313" key="3">
    <source>
        <dbReference type="EMBL" id="NEY83033.1"/>
    </source>
</evidence>
<dbReference type="Gene3D" id="3.10.180.10">
    <property type="entry name" value="2,3-Dihydroxybiphenyl 1,2-Dioxygenase, domain 1"/>
    <property type="match status" value="1"/>
</dbReference>
<dbReference type="InterPro" id="IPR040553">
    <property type="entry name" value="TxDE"/>
</dbReference>
<comment type="caution">
    <text evidence="3">The sequence shown here is derived from an EMBL/GenBank/DDBJ whole genome shotgun (WGS) entry which is preliminary data.</text>
</comment>
<dbReference type="PROSITE" id="PS51819">
    <property type="entry name" value="VOC"/>
    <property type="match status" value="1"/>
</dbReference>
<organism evidence="3 4">
    <name type="scientific">Bacillus aquiflavi</name>
    <dbReference type="NCBI Taxonomy" id="2672567"/>
    <lineage>
        <taxon>Bacteria</taxon>
        <taxon>Bacillati</taxon>
        <taxon>Bacillota</taxon>
        <taxon>Bacilli</taxon>
        <taxon>Bacillales</taxon>
        <taxon>Bacillaceae</taxon>
        <taxon>Bacillus</taxon>
    </lineage>
</organism>
<reference evidence="2 5" key="2">
    <citation type="submission" date="2020-07" db="EMBL/GenBank/DDBJ databases">
        <authorList>
            <person name="Feng H."/>
        </authorList>
    </citation>
    <scope>NUCLEOTIDE SEQUENCE [LARGE SCALE GENOMIC DNA]</scope>
    <source>
        <strain evidence="2">S-12</strain>
        <strain evidence="5">s-12</strain>
    </source>
</reference>
<dbReference type="Proteomes" id="UP000570010">
    <property type="component" value="Unassembled WGS sequence"/>
</dbReference>
<name>A0A6B3W4Z8_9BACI</name>
<evidence type="ECO:0000313" key="4">
    <source>
        <dbReference type="Proteomes" id="UP000472971"/>
    </source>
</evidence>
<dbReference type="Pfam" id="PF18711">
    <property type="entry name" value="TxDE"/>
    <property type="match status" value="1"/>
</dbReference>
<dbReference type="RefSeq" id="WP_163243434.1">
    <property type="nucleotide sequence ID" value="NZ_CP082780.1"/>
</dbReference>
<protein>
    <recommendedName>
        <fullName evidence="1">VOC domain-containing protein</fullName>
    </recommendedName>
</protein>
<accession>A0A6B3W4Z8</accession>
<evidence type="ECO:0000313" key="5">
    <source>
        <dbReference type="Proteomes" id="UP000570010"/>
    </source>
</evidence>
<feature type="domain" description="VOC" evidence="1">
    <location>
        <begin position="2"/>
        <end position="115"/>
    </location>
</feature>
<sequence length="215" mass="24741">MKIEQLEIFISNFKETVSFYKDMMQFESLSMTSKTASFQAGESIFTIHQNEEDRYYYHFAFNIPANFFKQAKAWIKERVPLLTEDGVDEVDFKYVKANALYFEDPAGNIVEFIARRETSPPATDSIFSSKHILGVSEIGISANEIKHYADQLIEMGIPQRDNRPLSNKNLNFMGEYEDGVFIILGPIGRRWLFSHKTGMDTPVIIKTNRGTIKNL</sequence>
<dbReference type="AlphaFoldDB" id="A0A6B3W4Z8"/>
<dbReference type="SUPFAM" id="SSF54593">
    <property type="entry name" value="Glyoxalase/Bleomycin resistance protein/Dihydroxybiphenyl dioxygenase"/>
    <property type="match status" value="1"/>
</dbReference>
<dbReference type="InterPro" id="IPR029068">
    <property type="entry name" value="Glyas_Bleomycin-R_OHBP_Dase"/>
</dbReference>
<dbReference type="EMBL" id="JACEIO010000062">
    <property type="protein sequence ID" value="MBA4538673.1"/>
    <property type="molecule type" value="Genomic_DNA"/>
</dbReference>
<dbReference type="Proteomes" id="UP000472971">
    <property type="component" value="Unassembled WGS sequence"/>
</dbReference>
<evidence type="ECO:0000259" key="1">
    <source>
        <dbReference type="PROSITE" id="PS51819"/>
    </source>
</evidence>
<keyword evidence="4" id="KW-1185">Reference proteome</keyword>
<dbReference type="InterPro" id="IPR037523">
    <property type="entry name" value="VOC_core"/>
</dbReference>
<dbReference type="EMBL" id="JAAIWN010000064">
    <property type="protein sequence ID" value="NEY83033.1"/>
    <property type="molecule type" value="Genomic_DNA"/>
</dbReference>
<proteinExistence type="predicted"/>
<gene>
    <name evidence="3" type="ORF">G4D64_16405</name>
    <name evidence="2" type="ORF">H1Z61_16465</name>
</gene>
<evidence type="ECO:0000313" key="2">
    <source>
        <dbReference type="EMBL" id="MBA4538673.1"/>
    </source>
</evidence>